<dbReference type="STRING" id="102285.A0A0R3T6Q8"/>
<reference evidence="4" key="1">
    <citation type="submission" date="2017-02" db="UniProtKB">
        <authorList>
            <consortium name="WormBaseParasite"/>
        </authorList>
    </citation>
    <scope>IDENTIFICATION</scope>
</reference>
<evidence type="ECO:0000259" key="1">
    <source>
        <dbReference type="PROSITE" id="PS51776"/>
    </source>
</evidence>
<feature type="domain" description="RH1" evidence="1">
    <location>
        <begin position="37"/>
        <end position="125"/>
    </location>
</feature>
<dbReference type="CDD" id="cd14445">
    <property type="entry name" value="RILP-like"/>
    <property type="match status" value="1"/>
</dbReference>
<dbReference type="InterPro" id="IPR034743">
    <property type="entry name" value="RH1"/>
</dbReference>
<name>A0A0R3T6Q8_RODNA</name>
<proteinExistence type="predicted"/>
<accession>A0A0R3T6Q8</accession>
<dbReference type="Proteomes" id="UP000278807">
    <property type="component" value="Unassembled WGS sequence"/>
</dbReference>
<dbReference type="Gene3D" id="1.20.58.1770">
    <property type="match status" value="1"/>
</dbReference>
<dbReference type="PROSITE" id="PS51776">
    <property type="entry name" value="RH1"/>
    <property type="match status" value="1"/>
</dbReference>
<dbReference type="Pfam" id="PF09744">
    <property type="entry name" value="RH1"/>
    <property type="match status" value="1"/>
</dbReference>
<dbReference type="AlphaFoldDB" id="A0A0R3T6Q8"/>
<reference evidence="2 3" key="2">
    <citation type="submission" date="2018-11" db="EMBL/GenBank/DDBJ databases">
        <authorList>
            <consortium name="Pathogen Informatics"/>
        </authorList>
    </citation>
    <scope>NUCLEOTIDE SEQUENCE [LARGE SCALE GENOMIC DNA]</scope>
</reference>
<sequence length="177" mass="19331">MLASSEWKSGFPCDASAEAAAAAEGLLEGESTSQTWDCEATARNETDFVSVAEVYEMAAAIGKDFEALIDSHGGDSICGLMPKVIHVLEELEEQASKRDGQLSEIAALQAAIERLEADKIARAQQRLKDEQVLKFPFLALILVFSYCVNSLPHWDIYKPIGNHICHSNISFLLKEGS</sequence>
<keyword evidence="3" id="KW-1185">Reference proteome</keyword>
<dbReference type="WBParaSite" id="HNAJ_0000274601-mRNA-1">
    <property type="protein sequence ID" value="HNAJ_0000274601-mRNA-1"/>
    <property type="gene ID" value="HNAJ_0000274601"/>
</dbReference>
<dbReference type="OrthoDB" id="10069524at2759"/>
<organism evidence="4">
    <name type="scientific">Rodentolepis nana</name>
    <name type="common">Dwarf tapeworm</name>
    <name type="synonym">Hymenolepis nana</name>
    <dbReference type="NCBI Taxonomy" id="102285"/>
    <lineage>
        <taxon>Eukaryota</taxon>
        <taxon>Metazoa</taxon>
        <taxon>Spiralia</taxon>
        <taxon>Lophotrochozoa</taxon>
        <taxon>Platyhelminthes</taxon>
        <taxon>Cestoda</taxon>
        <taxon>Eucestoda</taxon>
        <taxon>Cyclophyllidea</taxon>
        <taxon>Hymenolepididae</taxon>
        <taxon>Rodentolepis</taxon>
    </lineage>
</organism>
<evidence type="ECO:0000313" key="4">
    <source>
        <dbReference type="WBParaSite" id="HNAJ_0000274601-mRNA-1"/>
    </source>
</evidence>
<gene>
    <name evidence="2" type="ORF">HNAJ_LOCUS2745</name>
</gene>
<evidence type="ECO:0000313" key="2">
    <source>
        <dbReference type="EMBL" id="VDN98604.1"/>
    </source>
</evidence>
<protein>
    <submittedName>
        <fullName evidence="4">RH1 domain-containing protein</fullName>
    </submittedName>
</protein>
<dbReference type="EMBL" id="UZAE01001424">
    <property type="protein sequence ID" value="VDN98604.1"/>
    <property type="molecule type" value="Genomic_DNA"/>
</dbReference>
<evidence type="ECO:0000313" key="3">
    <source>
        <dbReference type="Proteomes" id="UP000278807"/>
    </source>
</evidence>